<evidence type="ECO:0000313" key="1">
    <source>
        <dbReference type="EMBL" id="MCF2947772.1"/>
    </source>
</evidence>
<gene>
    <name evidence="1" type="ORF">L0668_06620</name>
</gene>
<comment type="caution">
    <text evidence="1">The sequence shown here is derived from an EMBL/GenBank/DDBJ whole genome shotgun (WGS) entry which is preliminary data.</text>
</comment>
<name>A0ABS9D499_9ALTE</name>
<reference evidence="1 2" key="1">
    <citation type="submission" date="2022-01" db="EMBL/GenBank/DDBJ databases">
        <title>Paraglaciecola sp. G1-23.</title>
        <authorList>
            <person name="Jin M.S."/>
            <person name="Han D.M."/>
            <person name="Kim H.M."/>
            <person name="Jeon C.O."/>
        </authorList>
    </citation>
    <scope>NUCLEOTIDE SEQUENCE [LARGE SCALE GENOMIC DNA]</scope>
    <source>
        <strain evidence="1 2">G1-23</strain>
    </source>
</reference>
<dbReference type="Proteomes" id="UP001521137">
    <property type="component" value="Unassembled WGS sequence"/>
</dbReference>
<dbReference type="RefSeq" id="WP_235311307.1">
    <property type="nucleotide sequence ID" value="NZ_JAKGAS010000003.1"/>
</dbReference>
<accession>A0ABS9D499</accession>
<dbReference type="EMBL" id="JAKGAS010000003">
    <property type="protein sequence ID" value="MCF2947772.1"/>
    <property type="molecule type" value="Genomic_DNA"/>
</dbReference>
<sequence>MSQSPPKIKSSAKSNPLFDLGKERLELIGKHAEALMAGYVEGQVSESAFSQQALQKLIDGRVLFYPDEQQSLSLRPIVNELIASLTQDERKRQINSDVGEHLDQIQTRVQSLQAARQKGDYAASEHHMQLLTERVHDMTGQFGDAIESLWHRLNTEFGFVSSLDDKILEIELAQRQLRRILDGFGIINFDDLIQLAGSDGGLRKLLVSQLQARISEHSGSLLEVQKRLVLLMARFRQQQDRALLINRMSAFLRQHPNFQVGDYPNRSQVPAVVNQAHGIKAHAFVALDRAQDSYALAELARAVPREQEADTNSAQQTQGFDIAEQSMVATQQKQLAKDVEDFFIQVIDSDQPISGVEYLAENELTWDPEIWLFQIVAEYEGLPQQSKHSFLLEKESAAKSPFNQLHIIQDVKLGMRFFGGFQEVG</sequence>
<evidence type="ECO:0000313" key="2">
    <source>
        <dbReference type="Proteomes" id="UP001521137"/>
    </source>
</evidence>
<organism evidence="1 2">
    <name type="scientific">Paraglaciecola algarum</name>
    <dbReference type="NCBI Taxonomy" id="3050085"/>
    <lineage>
        <taxon>Bacteria</taxon>
        <taxon>Pseudomonadati</taxon>
        <taxon>Pseudomonadota</taxon>
        <taxon>Gammaproteobacteria</taxon>
        <taxon>Alteromonadales</taxon>
        <taxon>Alteromonadaceae</taxon>
        <taxon>Paraglaciecola</taxon>
    </lineage>
</organism>
<proteinExistence type="predicted"/>
<evidence type="ECO:0008006" key="3">
    <source>
        <dbReference type="Google" id="ProtNLM"/>
    </source>
</evidence>
<protein>
    <recommendedName>
        <fullName evidence="3">Phosphoenolpyruvate carboxylase</fullName>
    </recommendedName>
</protein>
<keyword evidence="2" id="KW-1185">Reference proteome</keyword>